<dbReference type="SUPFAM" id="SSF54928">
    <property type="entry name" value="RNA-binding domain, RBD"/>
    <property type="match status" value="1"/>
</dbReference>
<dbReference type="GO" id="GO:0071011">
    <property type="term" value="C:precatalytic spliceosome"/>
    <property type="evidence" value="ECO:0007669"/>
    <property type="project" value="TreeGrafter"/>
</dbReference>
<comment type="subcellular location">
    <subcellularLocation>
        <location evidence="1">Nucleus</location>
    </subcellularLocation>
</comment>
<dbReference type="GO" id="GO:0000398">
    <property type="term" value="P:mRNA splicing, via spliceosome"/>
    <property type="evidence" value="ECO:0007669"/>
    <property type="project" value="TreeGrafter"/>
</dbReference>
<evidence type="ECO:0000259" key="5">
    <source>
        <dbReference type="PROSITE" id="PS50102"/>
    </source>
</evidence>
<dbReference type="InterPro" id="IPR012677">
    <property type="entry name" value="Nucleotide-bd_a/b_plait_sf"/>
</dbReference>
<dbReference type="SMART" id="SM00360">
    <property type="entry name" value="RRM"/>
    <property type="match status" value="1"/>
</dbReference>
<dbReference type="Proteomes" id="UP000325081">
    <property type="component" value="Unassembled WGS sequence"/>
</dbReference>
<evidence type="ECO:0000256" key="2">
    <source>
        <dbReference type="ARBA" id="ARBA00023242"/>
    </source>
</evidence>
<proteinExistence type="predicted"/>
<evidence type="ECO:0000313" key="6">
    <source>
        <dbReference type="EMBL" id="GER48931.1"/>
    </source>
</evidence>
<name>A0A5A7QYA5_STRAF</name>
<reference evidence="7" key="1">
    <citation type="journal article" date="2019" name="Curr. Biol.">
        <title>Genome Sequence of Striga asiatica Provides Insight into the Evolution of Plant Parasitism.</title>
        <authorList>
            <person name="Yoshida S."/>
            <person name="Kim S."/>
            <person name="Wafula E.K."/>
            <person name="Tanskanen J."/>
            <person name="Kim Y.M."/>
            <person name="Honaas L."/>
            <person name="Yang Z."/>
            <person name="Spallek T."/>
            <person name="Conn C.E."/>
            <person name="Ichihashi Y."/>
            <person name="Cheong K."/>
            <person name="Cui S."/>
            <person name="Der J.P."/>
            <person name="Gundlach H."/>
            <person name="Jiao Y."/>
            <person name="Hori C."/>
            <person name="Ishida J.K."/>
            <person name="Kasahara H."/>
            <person name="Kiba T."/>
            <person name="Kim M.S."/>
            <person name="Koo N."/>
            <person name="Laohavisit A."/>
            <person name="Lee Y.H."/>
            <person name="Lumba S."/>
            <person name="McCourt P."/>
            <person name="Mortimer J.C."/>
            <person name="Mutuku J.M."/>
            <person name="Nomura T."/>
            <person name="Sasaki-Sekimoto Y."/>
            <person name="Seto Y."/>
            <person name="Wang Y."/>
            <person name="Wakatake T."/>
            <person name="Sakakibara H."/>
            <person name="Demura T."/>
            <person name="Yamaguchi S."/>
            <person name="Yoneyama K."/>
            <person name="Manabe R.I."/>
            <person name="Nelson D.C."/>
            <person name="Schulman A.H."/>
            <person name="Timko M.P."/>
            <person name="dePamphilis C.W."/>
            <person name="Choi D."/>
            <person name="Shirasu K."/>
        </authorList>
    </citation>
    <scope>NUCLEOTIDE SEQUENCE [LARGE SCALE GENOMIC DNA]</scope>
    <source>
        <strain evidence="7">cv. UVA1</strain>
    </source>
</reference>
<feature type="region of interest" description="Disordered" evidence="4">
    <location>
        <begin position="193"/>
        <end position="216"/>
    </location>
</feature>
<dbReference type="EMBL" id="BKCP01008404">
    <property type="protein sequence ID" value="GER48931.1"/>
    <property type="molecule type" value="Genomic_DNA"/>
</dbReference>
<dbReference type="GO" id="GO:0003729">
    <property type="term" value="F:mRNA binding"/>
    <property type="evidence" value="ECO:0007669"/>
    <property type="project" value="TreeGrafter"/>
</dbReference>
<protein>
    <submittedName>
        <fullName evidence="6">RNA binding protein</fullName>
    </submittedName>
</protein>
<dbReference type="GO" id="GO:0030619">
    <property type="term" value="F:U1 snRNA binding"/>
    <property type="evidence" value="ECO:0007669"/>
    <property type="project" value="TreeGrafter"/>
</dbReference>
<dbReference type="PANTHER" id="PTHR13952">
    <property type="entry name" value="U1 SMALL NUCLEAR RIBONUCLEOPROTEIN 70 KD"/>
    <property type="match status" value="1"/>
</dbReference>
<dbReference type="InterPro" id="IPR051183">
    <property type="entry name" value="U1_U11-U12_snRNP_70-35kDa"/>
</dbReference>
<dbReference type="PANTHER" id="PTHR13952:SF19">
    <property type="entry name" value="GLYCINE-RICH RNA-BINDING PROTEIN 4, MITOCHONDRIAL ISOFORM X1"/>
    <property type="match status" value="1"/>
</dbReference>
<evidence type="ECO:0000256" key="1">
    <source>
        <dbReference type="ARBA" id="ARBA00004123"/>
    </source>
</evidence>
<dbReference type="GO" id="GO:0071004">
    <property type="term" value="C:U2-type prespliceosome"/>
    <property type="evidence" value="ECO:0007669"/>
    <property type="project" value="TreeGrafter"/>
</dbReference>
<keyword evidence="7" id="KW-1185">Reference proteome</keyword>
<dbReference type="AlphaFoldDB" id="A0A5A7QYA5"/>
<evidence type="ECO:0000256" key="4">
    <source>
        <dbReference type="SAM" id="MobiDB-lite"/>
    </source>
</evidence>
<dbReference type="PROSITE" id="PS50102">
    <property type="entry name" value="RRM"/>
    <property type="match status" value="1"/>
</dbReference>
<sequence length="216" mass="24518">MAKIFSFLPYSAPTPFSNKTHHRLSVSSKINASNSNNYPLASKIIVKIILLNKSSSSFRARLDKGPRELEYVKLPDMSFGMCCSERFSKLDIILFAHHYFYALLNPHRIILFYLITDLSFSTSQSHLVSEFSKYGQIAEVRLVEDKATKKPKGYAFIQYTSQEEAMLALESMDDQFFDGRTLFVDIAKPMKSDFGDYPKASGPPQERLVTEGANDD</sequence>
<keyword evidence="2" id="KW-0539">Nucleus</keyword>
<dbReference type="InterPro" id="IPR000504">
    <property type="entry name" value="RRM_dom"/>
</dbReference>
<feature type="domain" description="RRM" evidence="5">
    <location>
        <begin position="111"/>
        <end position="189"/>
    </location>
</feature>
<organism evidence="6 7">
    <name type="scientific">Striga asiatica</name>
    <name type="common">Asiatic witchweed</name>
    <name type="synonym">Buchnera asiatica</name>
    <dbReference type="NCBI Taxonomy" id="4170"/>
    <lineage>
        <taxon>Eukaryota</taxon>
        <taxon>Viridiplantae</taxon>
        <taxon>Streptophyta</taxon>
        <taxon>Embryophyta</taxon>
        <taxon>Tracheophyta</taxon>
        <taxon>Spermatophyta</taxon>
        <taxon>Magnoliopsida</taxon>
        <taxon>eudicotyledons</taxon>
        <taxon>Gunneridae</taxon>
        <taxon>Pentapetalae</taxon>
        <taxon>asterids</taxon>
        <taxon>lamiids</taxon>
        <taxon>Lamiales</taxon>
        <taxon>Orobanchaceae</taxon>
        <taxon>Buchnereae</taxon>
        <taxon>Striga</taxon>
    </lineage>
</organism>
<dbReference type="Gene3D" id="3.30.70.330">
    <property type="match status" value="1"/>
</dbReference>
<keyword evidence="3" id="KW-0694">RNA-binding</keyword>
<accession>A0A5A7QYA5</accession>
<dbReference type="GO" id="GO:0005685">
    <property type="term" value="C:U1 snRNP"/>
    <property type="evidence" value="ECO:0007669"/>
    <property type="project" value="TreeGrafter"/>
</dbReference>
<dbReference type="InterPro" id="IPR035979">
    <property type="entry name" value="RBD_domain_sf"/>
</dbReference>
<evidence type="ECO:0000256" key="3">
    <source>
        <dbReference type="PROSITE-ProRule" id="PRU00176"/>
    </source>
</evidence>
<comment type="caution">
    <text evidence="6">The sequence shown here is derived from an EMBL/GenBank/DDBJ whole genome shotgun (WGS) entry which is preliminary data.</text>
</comment>
<dbReference type="OrthoDB" id="439808at2759"/>
<gene>
    <name evidence="6" type="ORF">STAS_26130</name>
</gene>
<evidence type="ECO:0000313" key="7">
    <source>
        <dbReference type="Proteomes" id="UP000325081"/>
    </source>
</evidence>
<dbReference type="Pfam" id="PF00076">
    <property type="entry name" value="RRM_1"/>
    <property type="match status" value="1"/>
</dbReference>